<evidence type="ECO:0000256" key="3">
    <source>
        <dbReference type="ARBA" id="ARBA00022475"/>
    </source>
</evidence>
<comment type="similarity">
    <text evidence="7">Belongs to the binding-protein-dependent transport system permease family.</text>
</comment>
<feature type="transmembrane region" description="Helical" evidence="7">
    <location>
        <begin position="12"/>
        <end position="31"/>
    </location>
</feature>
<dbReference type="InterPro" id="IPR035906">
    <property type="entry name" value="MetI-like_sf"/>
</dbReference>
<evidence type="ECO:0000313" key="9">
    <source>
        <dbReference type="EMBL" id="ROT97980.1"/>
    </source>
</evidence>
<evidence type="ECO:0000256" key="2">
    <source>
        <dbReference type="ARBA" id="ARBA00022448"/>
    </source>
</evidence>
<feature type="transmembrane region" description="Helical" evidence="7">
    <location>
        <begin position="257"/>
        <end position="284"/>
    </location>
</feature>
<keyword evidence="3" id="KW-1003">Cell membrane</keyword>
<organism evidence="9 10">
    <name type="scientific">Histidinibacterium lentulum</name>
    <dbReference type="NCBI Taxonomy" id="2480588"/>
    <lineage>
        <taxon>Bacteria</taxon>
        <taxon>Pseudomonadati</taxon>
        <taxon>Pseudomonadota</taxon>
        <taxon>Alphaproteobacteria</taxon>
        <taxon>Rhodobacterales</taxon>
        <taxon>Paracoccaceae</taxon>
        <taxon>Histidinibacterium</taxon>
    </lineage>
</organism>
<dbReference type="RefSeq" id="WP_123643519.1">
    <property type="nucleotide sequence ID" value="NZ_ML119090.1"/>
</dbReference>
<comment type="subcellular location">
    <subcellularLocation>
        <location evidence="1 7">Cell membrane</location>
        <topology evidence="1 7">Multi-pass membrane protein</topology>
    </subcellularLocation>
</comment>
<accession>A0A3N2QS38</accession>
<reference evidence="9 10" key="1">
    <citation type="submission" date="2018-10" db="EMBL/GenBank/DDBJ databases">
        <title>Histidinibacterium lentulum gen. nov., sp. nov., a marine bacterium from the culture broth of Picochlorum sp. 122.</title>
        <authorList>
            <person name="Wang G."/>
        </authorList>
    </citation>
    <scope>NUCLEOTIDE SEQUENCE [LARGE SCALE GENOMIC DNA]</scope>
    <source>
        <strain evidence="9 10">B17</strain>
    </source>
</reference>
<feature type="transmembrane region" description="Helical" evidence="7">
    <location>
        <begin position="304"/>
        <end position="326"/>
    </location>
</feature>
<evidence type="ECO:0000256" key="1">
    <source>
        <dbReference type="ARBA" id="ARBA00004651"/>
    </source>
</evidence>
<feature type="transmembrane region" description="Helical" evidence="7">
    <location>
        <begin position="199"/>
        <end position="218"/>
    </location>
</feature>
<comment type="caution">
    <text evidence="9">The sequence shown here is derived from an EMBL/GenBank/DDBJ whole genome shotgun (WGS) entry which is preliminary data.</text>
</comment>
<dbReference type="GO" id="GO:0005886">
    <property type="term" value="C:plasma membrane"/>
    <property type="evidence" value="ECO:0007669"/>
    <property type="project" value="UniProtKB-SubCell"/>
</dbReference>
<evidence type="ECO:0000256" key="6">
    <source>
        <dbReference type="ARBA" id="ARBA00023136"/>
    </source>
</evidence>
<evidence type="ECO:0000256" key="4">
    <source>
        <dbReference type="ARBA" id="ARBA00022692"/>
    </source>
</evidence>
<dbReference type="Proteomes" id="UP000268016">
    <property type="component" value="Unassembled WGS sequence"/>
</dbReference>
<dbReference type="GO" id="GO:0055085">
    <property type="term" value="P:transmembrane transport"/>
    <property type="evidence" value="ECO:0007669"/>
    <property type="project" value="InterPro"/>
</dbReference>
<dbReference type="EMBL" id="RDRB01000010">
    <property type="protein sequence ID" value="ROT97980.1"/>
    <property type="molecule type" value="Genomic_DNA"/>
</dbReference>
<dbReference type="PROSITE" id="PS50928">
    <property type="entry name" value="ABC_TM1"/>
    <property type="match status" value="1"/>
</dbReference>
<evidence type="ECO:0000313" key="10">
    <source>
        <dbReference type="Proteomes" id="UP000268016"/>
    </source>
</evidence>
<protein>
    <submittedName>
        <fullName evidence="9">ABC transporter permease</fullName>
    </submittedName>
</protein>
<evidence type="ECO:0000256" key="7">
    <source>
        <dbReference type="RuleBase" id="RU363032"/>
    </source>
</evidence>
<dbReference type="SUPFAM" id="SSF161098">
    <property type="entry name" value="MetI-like"/>
    <property type="match status" value="1"/>
</dbReference>
<feature type="transmembrane region" description="Helical" evidence="7">
    <location>
        <begin position="132"/>
        <end position="158"/>
    </location>
</feature>
<sequence>MQLRDYIIRRLMILPFLIFGVSVIVFSLTRIGGSPIGVYLSHEMSPAEVAALEDRFHLNEPLYVQYYYWAKGALSGDFGYSGVAAAPVSDVFWPKFAATMELSIFSAAVAVVLGLWLGVFAGQRRNRWQDHVVRVVAVSGASLPLFWFGIVLLIVFWANLGWFPVGRSTADIWASIPHPTGFYILDAILAGSPRALLDALWHLTLPAITLGFGAVAIITRMMRSALVEELQQDYVDAARAKGLPERLVMNRHAKRNALVPTVTVIGLTIAFLMQGAIAAEIIYRWPGLGRWMASAVVRGDQATIMTYVLFTSVLFLFANLIVDIVYAKLDPRVRLGD</sequence>
<keyword evidence="6 7" id="KW-0472">Membrane</keyword>
<evidence type="ECO:0000259" key="8">
    <source>
        <dbReference type="PROSITE" id="PS50928"/>
    </source>
</evidence>
<name>A0A3N2QS38_9RHOB</name>
<keyword evidence="4 7" id="KW-0812">Transmembrane</keyword>
<dbReference type="Gene3D" id="1.10.3720.10">
    <property type="entry name" value="MetI-like"/>
    <property type="match status" value="1"/>
</dbReference>
<keyword evidence="10" id="KW-1185">Reference proteome</keyword>
<feature type="domain" description="ABC transmembrane type-1" evidence="8">
    <location>
        <begin position="96"/>
        <end position="326"/>
    </location>
</feature>
<gene>
    <name evidence="9" type="ORF">EAT49_17035</name>
</gene>
<dbReference type="CDD" id="cd06261">
    <property type="entry name" value="TM_PBP2"/>
    <property type="match status" value="1"/>
</dbReference>
<dbReference type="OrthoDB" id="9807402at2"/>
<dbReference type="AlphaFoldDB" id="A0A3N2QS38"/>
<proteinExistence type="inferred from homology"/>
<feature type="transmembrane region" description="Helical" evidence="7">
    <location>
        <begin position="102"/>
        <end position="120"/>
    </location>
</feature>
<dbReference type="Pfam" id="PF00528">
    <property type="entry name" value="BPD_transp_1"/>
    <property type="match status" value="1"/>
</dbReference>
<dbReference type="InterPro" id="IPR000515">
    <property type="entry name" value="MetI-like"/>
</dbReference>
<evidence type="ECO:0000256" key="5">
    <source>
        <dbReference type="ARBA" id="ARBA00022989"/>
    </source>
</evidence>
<dbReference type="PANTHER" id="PTHR43163">
    <property type="entry name" value="DIPEPTIDE TRANSPORT SYSTEM PERMEASE PROTEIN DPPB-RELATED"/>
    <property type="match status" value="1"/>
</dbReference>
<keyword evidence="2 7" id="KW-0813">Transport</keyword>
<dbReference type="PANTHER" id="PTHR43163:SF6">
    <property type="entry name" value="DIPEPTIDE TRANSPORT SYSTEM PERMEASE PROTEIN DPPB-RELATED"/>
    <property type="match status" value="1"/>
</dbReference>
<keyword evidence="5 7" id="KW-1133">Transmembrane helix</keyword>